<evidence type="ECO:0000256" key="1">
    <source>
        <dbReference type="SAM" id="Phobius"/>
    </source>
</evidence>
<feature type="transmembrane region" description="Helical" evidence="1">
    <location>
        <begin position="12"/>
        <end position="30"/>
    </location>
</feature>
<sequence length="124" mass="14311">IPTTAPQFFGLIFNWALQSVLSVQVCLYYLYFPKDPLFRKCLVCVILLFEWAQTILTTEQCFTEFVLLAPEAGFFSFLVDTWVMAYLMPAFTAATVQVFLVWRITVISQRRLFAAIILPVRSQP</sequence>
<accession>S8FSY7</accession>
<dbReference type="AlphaFoldDB" id="S8FSY7"/>
<organism evidence="2 3">
    <name type="scientific">Fomitopsis schrenkii</name>
    <name type="common">Brown rot fungus</name>
    <dbReference type="NCBI Taxonomy" id="2126942"/>
    <lineage>
        <taxon>Eukaryota</taxon>
        <taxon>Fungi</taxon>
        <taxon>Dikarya</taxon>
        <taxon>Basidiomycota</taxon>
        <taxon>Agaricomycotina</taxon>
        <taxon>Agaricomycetes</taxon>
        <taxon>Polyporales</taxon>
        <taxon>Fomitopsis</taxon>
    </lineage>
</organism>
<evidence type="ECO:0000313" key="2">
    <source>
        <dbReference type="EMBL" id="EPT01295.1"/>
    </source>
</evidence>
<evidence type="ECO:0000313" key="3">
    <source>
        <dbReference type="Proteomes" id="UP000015241"/>
    </source>
</evidence>
<dbReference type="HOGENOM" id="CLU_046025_16_2_1"/>
<dbReference type="EMBL" id="KE504143">
    <property type="protein sequence ID" value="EPT01295.1"/>
    <property type="molecule type" value="Genomic_DNA"/>
</dbReference>
<dbReference type="InParanoid" id="S8FSY7"/>
<protein>
    <submittedName>
        <fullName evidence="2">Uncharacterized protein</fullName>
    </submittedName>
</protein>
<name>S8FSY7_FOMSC</name>
<keyword evidence="1" id="KW-1133">Transmembrane helix</keyword>
<keyword evidence="3" id="KW-1185">Reference proteome</keyword>
<keyword evidence="1" id="KW-0472">Membrane</keyword>
<keyword evidence="1" id="KW-0812">Transmembrane</keyword>
<proteinExistence type="predicted"/>
<feature type="transmembrane region" description="Helical" evidence="1">
    <location>
        <begin position="83"/>
        <end position="102"/>
    </location>
</feature>
<feature type="transmembrane region" description="Helical" evidence="1">
    <location>
        <begin position="37"/>
        <end position="56"/>
    </location>
</feature>
<dbReference type="OrthoDB" id="2953893at2759"/>
<dbReference type="Proteomes" id="UP000015241">
    <property type="component" value="Unassembled WGS sequence"/>
</dbReference>
<reference evidence="2 3" key="1">
    <citation type="journal article" date="2012" name="Science">
        <title>The Paleozoic origin of enzymatic lignin decomposition reconstructed from 31 fungal genomes.</title>
        <authorList>
            <person name="Floudas D."/>
            <person name="Binder M."/>
            <person name="Riley R."/>
            <person name="Barry K."/>
            <person name="Blanchette R.A."/>
            <person name="Henrissat B."/>
            <person name="Martinez A.T."/>
            <person name="Otillar R."/>
            <person name="Spatafora J.W."/>
            <person name="Yadav J.S."/>
            <person name="Aerts A."/>
            <person name="Benoit I."/>
            <person name="Boyd A."/>
            <person name="Carlson A."/>
            <person name="Copeland A."/>
            <person name="Coutinho P.M."/>
            <person name="de Vries R.P."/>
            <person name="Ferreira P."/>
            <person name="Findley K."/>
            <person name="Foster B."/>
            <person name="Gaskell J."/>
            <person name="Glotzer D."/>
            <person name="Gorecki P."/>
            <person name="Heitman J."/>
            <person name="Hesse C."/>
            <person name="Hori C."/>
            <person name="Igarashi K."/>
            <person name="Jurgens J.A."/>
            <person name="Kallen N."/>
            <person name="Kersten P."/>
            <person name="Kohler A."/>
            <person name="Kuees U."/>
            <person name="Kumar T.K.A."/>
            <person name="Kuo A."/>
            <person name="LaButti K."/>
            <person name="Larrondo L.F."/>
            <person name="Lindquist E."/>
            <person name="Ling A."/>
            <person name="Lombard V."/>
            <person name="Lucas S."/>
            <person name="Lundell T."/>
            <person name="Martin R."/>
            <person name="McLaughlin D.J."/>
            <person name="Morgenstern I."/>
            <person name="Morin E."/>
            <person name="Murat C."/>
            <person name="Nagy L.G."/>
            <person name="Nolan M."/>
            <person name="Ohm R.A."/>
            <person name="Patyshakuliyeva A."/>
            <person name="Rokas A."/>
            <person name="Ruiz-Duenas F.J."/>
            <person name="Sabat G."/>
            <person name="Salamov A."/>
            <person name="Samejima M."/>
            <person name="Schmutz J."/>
            <person name="Slot J.C."/>
            <person name="St John F."/>
            <person name="Stenlid J."/>
            <person name="Sun H."/>
            <person name="Sun S."/>
            <person name="Syed K."/>
            <person name="Tsang A."/>
            <person name="Wiebenga A."/>
            <person name="Young D."/>
            <person name="Pisabarro A."/>
            <person name="Eastwood D.C."/>
            <person name="Martin F."/>
            <person name="Cullen D."/>
            <person name="Grigoriev I.V."/>
            <person name="Hibbett D.S."/>
        </authorList>
    </citation>
    <scope>NUCLEOTIDE SEQUENCE</scope>
    <source>
        <strain evidence="3">FP-58527</strain>
    </source>
</reference>
<gene>
    <name evidence="2" type="ORF">FOMPIDRAFT_1120677</name>
</gene>
<feature type="non-terminal residue" evidence="2">
    <location>
        <position position="1"/>
    </location>
</feature>